<organism evidence="2 3">
    <name type="scientific">Blepharisma stoltei</name>
    <dbReference type="NCBI Taxonomy" id="1481888"/>
    <lineage>
        <taxon>Eukaryota</taxon>
        <taxon>Sar</taxon>
        <taxon>Alveolata</taxon>
        <taxon>Ciliophora</taxon>
        <taxon>Postciliodesmatophora</taxon>
        <taxon>Heterotrichea</taxon>
        <taxon>Heterotrichida</taxon>
        <taxon>Blepharismidae</taxon>
        <taxon>Blepharisma</taxon>
    </lineage>
</organism>
<keyword evidence="3" id="KW-1185">Reference proteome</keyword>
<dbReference type="Proteomes" id="UP001162131">
    <property type="component" value="Unassembled WGS sequence"/>
</dbReference>
<dbReference type="EMBL" id="CAJZBQ010000013">
    <property type="protein sequence ID" value="CAG9315262.1"/>
    <property type="molecule type" value="Genomic_DNA"/>
</dbReference>
<sequence>MVDIKLDSPTKYANHLEELRNLYCDLTEEIKKEESEKLAIFKEMDIVANRLAQIERELQSMETNSNNIDVIIKEISKGYTKIEASTYSLYMLASRQLKMLKRKFPL</sequence>
<feature type="coiled-coil region" evidence="1">
    <location>
        <begin position="16"/>
        <end position="64"/>
    </location>
</feature>
<evidence type="ECO:0000313" key="3">
    <source>
        <dbReference type="Proteomes" id="UP001162131"/>
    </source>
</evidence>
<protein>
    <submittedName>
        <fullName evidence="2">Uncharacterized protein</fullName>
    </submittedName>
</protein>
<dbReference type="AlphaFoldDB" id="A0AAU9IPW8"/>
<accession>A0AAU9IPW8</accession>
<comment type="caution">
    <text evidence="2">The sequence shown here is derived from an EMBL/GenBank/DDBJ whole genome shotgun (WGS) entry which is preliminary data.</text>
</comment>
<evidence type="ECO:0000313" key="2">
    <source>
        <dbReference type="EMBL" id="CAG9315262.1"/>
    </source>
</evidence>
<reference evidence="2" key="1">
    <citation type="submission" date="2021-09" db="EMBL/GenBank/DDBJ databases">
        <authorList>
            <consortium name="AG Swart"/>
            <person name="Singh M."/>
            <person name="Singh A."/>
            <person name="Seah K."/>
            <person name="Emmerich C."/>
        </authorList>
    </citation>
    <scope>NUCLEOTIDE SEQUENCE</scope>
    <source>
        <strain evidence="2">ATCC30299</strain>
    </source>
</reference>
<evidence type="ECO:0000256" key="1">
    <source>
        <dbReference type="SAM" id="Coils"/>
    </source>
</evidence>
<name>A0AAU9IPW8_9CILI</name>
<gene>
    <name evidence="2" type="ORF">BSTOLATCC_MIC13036</name>
</gene>
<keyword evidence="1" id="KW-0175">Coiled coil</keyword>
<proteinExistence type="predicted"/>